<sequence length="289" mass="31356">MAHTHYSGYAPSLEERNTSKSHVRRPMRVLKLVLLVWPALGVSGQAALSGVRITSEAPYLRDGAVNLSCSIMYTQAAHTAWTINGRPPDDAALESIFTGRVSKNLWQRAHGLVLHRLDRLPTASGRYELRCQAVADGKLSSDSVFVGSLFSDTCRSREPCLTRGAVCRQGRCRCEGAQPVRLTSRHTTCRHAAMLGWPCSFDEQCLPRGAYCSSQGTCICRAPLQVVALSCVAPNASLCPPCVRSTPATAGTAALQLHTMPQHEAAGSTRVAGWFMLLPSMLRLLRLPS</sequence>
<organism evidence="2 3">
    <name type="scientific">Rhipicephalus microplus</name>
    <name type="common">Cattle tick</name>
    <name type="synonym">Boophilus microplus</name>
    <dbReference type="NCBI Taxonomy" id="6941"/>
    <lineage>
        <taxon>Eukaryota</taxon>
        <taxon>Metazoa</taxon>
        <taxon>Ecdysozoa</taxon>
        <taxon>Arthropoda</taxon>
        <taxon>Chelicerata</taxon>
        <taxon>Arachnida</taxon>
        <taxon>Acari</taxon>
        <taxon>Parasitiformes</taxon>
        <taxon>Ixodida</taxon>
        <taxon>Ixodoidea</taxon>
        <taxon>Ixodidae</taxon>
        <taxon>Rhipicephalinae</taxon>
        <taxon>Rhipicephalus</taxon>
        <taxon>Boophilus</taxon>
    </lineage>
</organism>
<comment type="caution">
    <text evidence="2">The sequence shown here is derived from an EMBL/GenBank/DDBJ whole genome shotgun (WGS) entry which is preliminary data.</text>
</comment>
<reference evidence="2" key="2">
    <citation type="submission" date="2021-09" db="EMBL/GenBank/DDBJ databases">
        <authorList>
            <person name="Jia N."/>
            <person name="Wang J."/>
            <person name="Shi W."/>
            <person name="Du L."/>
            <person name="Sun Y."/>
            <person name="Zhan W."/>
            <person name="Jiang J."/>
            <person name="Wang Q."/>
            <person name="Zhang B."/>
            <person name="Ji P."/>
            <person name="Sakyi L.B."/>
            <person name="Cui X."/>
            <person name="Yuan T."/>
            <person name="Jiang B."/>
            <person name="Yang W."/>
            <person name="Lam T.T.-Y."/>
            <person name="Chang Q."/>
            <person name="Ding S."/>
            <person name="Wang X."/>
            <person name="Zhu J."/>
            <person name="Ruan X."/>
            <person name="Zhao L."/>
            <person name="Wei J."/>
            <person name="Que T."/>
            <person name="Du C."/>
            <person name="Cheng J."/>
            <person name="Dai P."/>
            <person name="Han X."/>
            <person name="Huang E."/>
            <person name="Gao Y."/>
            <person name="Liu J."/>
            <person name="Shao H."/>
            <person name="Ye R."/>
            <person name="Li L."/>
            <person name="Wei W."/>
            <person name="Wang X."/>
            <person name="Wang C."/>
            <person name="Huo Q."/>
            <person name="Li W."/>
            <person name="Guo W."/>
            <person name="Chen H."/>
            <person name="Chen S."/>
            <person name="Zhou L."/>
            <person name="Zhou L."/>
            <person name="Ni X."/>
            <person name="Tian J."/>
            <person name="Zhou Y."/>
            <person name="Sheng Y."/>
            <person name="Liu T."/>
            <person name="Pan Y."/>
            <person name="Xia L."/>
            <person name="Li J."/>
            <person name="Zhao F."/>
            <person name="Cao W."/>
        </authorList>
    </citation>
    <scope>NUCLEOTIDE SEQUENCE</scope>
    <source>
        <strain evidence="2">Rmic-2018</strain>
        <tissue evidence="2">Larvae</tissue>
    </source>
</reference>
<evidence type="ECO:0000313" key="2">
    <source>
        <dbReference type="EMBL" id="KAH8019412.1"/>
    </source>
</evidence>
<feature type="region of interest" description="Disordered" evidence="1">
    <location>
        <begin position="1"/>
        <end position="21"/>
    </location>
</feature>
<protein>
    <submittedName>
        <fullName evidence="2">Uncharacterized protein</fullName>
    </submittedName>
</protein>
<dbReference type="AlphaFoldDB" id="A0A9J6DB75"/>
<dbReference type="EMBL" id="JABSTU010000010">
    <property type="protein sequence ID" value="KAH8019412.1"/>
    <property type="molecule type" value="Genomic_DNA"/>
</dbReference>
<dbReference type="VEuPathDB" id="VectorBase:LOC119176759"/>
<keyword evidence="3" id="KW-1185">Reference proteome</keyword>
<evidence type="ECO:0000313" key="3">
    <source>
        <dbReference type="Proteomes" id="UP000821866"/>
    </source>
</evidence>
<dbReference type="Proteomes" id="UP000821866">
    <property type="component" value="Chromosome 8"/>
</dbReference>
<reference evidence="2" key="1">
    <citation type="journal article" date="2020" name="Cell">
        <title>Large-Scale Comparative Analyses of Tick Genomes Elucidate Their Genetic Diversity and Vector Capacities.</title>
        <authorList>
            <consortium name="Tick Genome and Microbiome Consortium (TIGMIC)"/>
            <person name="Jia N."/>
            <person name="Wang J."/>
            <person name="Shi W."/>
            <person name="Du L."/>
            <person name="Sun Y."/>
            <person name="Zhan W."/>
            <person name="Jiang J.F."/>
            <person name="Wang Q."/>
            <person name="Zhang B."/>
            <person name="Ji P."/>
            <person name="Bell-Sakyi L."/>
            <person name="Cui X.M."/>
            <person name="Yuan T.T."/>
            <person name="Jiang B.G."/>
            <person name="Yang W.F."/>
            <person name="Lam T.T."/>
            <person name="Chang Q.C."/>
            <person name="Ding S.J."/>
            <person name="Wang X.J."/>
            <person name="Zhu J.G."/>
            <person name="Ruan X.D."/>
            <person name="Zhao L."/>
            <person name="Wei J.T."/>
            <person name="Ye R.Z."/>
            <person name="Que T.C."/>
            <person name="Du C.H."/>
            <person name="Zhou Y.H."/>
            <person name="Cheng J.X."/>
            <person name="Dai P.F."/>
            <person name="Guo W.B."/>
            <person name="Han X.H."/>
            <person name="Huang E.J."/>
            <person name="Li L.F."/>
            <person name="Wei W."/>
            <person name="Gao Y.C."/>
            <person name="Liu J.Z."/>
            <person name="Shao H.Z."/>
            <person name="Wang X."/>
            <person name="Wang C.C."/>
            <person name="Yang T.C."/>
            <person name="Huo Q.B."/>
            <person name="Li W."/>
            <person name="Chen H.Y."/>
            <person name="Chen S.E."/>
            <person name="Zhou L.G."/>
            <person name="Ni X.B."/>
            <person name="Tian J.H."/>
            <person name="Sheng Y."/>
            <person name="Liu T."/>
            <person name="Pan Y.S."/>
            <person name="Xia L.Y."/>
            <person name="Li J."/>
            <person name="Zhao F."/>
            <person name="Cao W.C."/>
        </authorList>
    </citation>
    <scope>NUCLEOTIDE SEQUENCE</scope>
    <source>
        <strain evidence="2">Rmic-2018</strain>
    </source>
</reference>
<proteinExistence type="predicted"/>
<name>A0A9J6DB75_RHIMP</name>
<accession>A0A9J6DB75</accession>
<gene>
    <name evidence="2" type="ORF">HPB51_019385</name>
</gene>
<evidence type="ECO:0000256" key="1">
    <source>
        <dbReference type="SAM" id="MobiDB-lite"/>
    </source>
</evidence>